<feature type="domain" description="HTH tetR-type" evidence="5">
    <location>
        <begin position="219"/>
        <end position="279"/>
    </location>
</feature>
<dbReference type="EMBL" id="CP003282">
    <property type="protein sequence ID" value="AFG38863.1"/>
    <property type="molecule type" value="Genomic_DNA"/>
</dbReference>
<evidence type="ECO:0000313" key="6">
    <source>
        <dbReference type="EMBL" id="AFG38863.1"/>
    </source>
</evidence>
<evidence type="ECO:0000313" key="7">
    <source>
        <dbReference type="Proteomes" id="UP000007383"/>
    </source>
</evidence>
<dbReference type="SUPFAM" id="SSF46689">
    <property type="entry name" value="Homeodomain-like"/>
    <property type="match status" value="2"/>
</dbReference>
<keyword evidence="2 4" id="KW-0238">DNA-binding</keyword>
<dbReference type="HOGENOM" id="CLU_686843_0_0_12"/>
<dbReference type="Gene3D" id="1.10.357.10">
    <property type="entry name" value="Tetracycline Repressor, domain 2"/>
    <property type="match status" value="2"/>
</dbReference>
<dbReference type="Proteomes" id="UP000007383">
    <property type="component" value="Chromosome"/>
</dbReference>
<sequence length="409" mass="46274">MEQQFTTKQLKRREQIVAAGLVTWQHTDFSVLTMDAVAAELGVSKPALYRYFSSKDELIRAIDDSAAHSILTHGSSWLSATGSADLLTMSMLLVQHAAALFTENPYALQCVTARRYFLEPASRTALLALGKQMEDRLADRADRDTADYLLFSAAVWNIYRHFCGSAPAEHQQLLNHAAVTDGWILERCLNGIAGPQAKSASIDYVGVEQAFTPNRSETRREPHRIFTAIEQVVSEVGVAEATVQRIAERIGISTSSLYFHFSDRSDMITQTIEQERQHFIELLHRCRADFTGSPLEQLYGLMLLLDTYYRINPEILTVGNWIRSQTVRIAEPPSPPNLDQDFPFLTEGITSGWYTDQITSFSILAYLQMFVIHHRFFDAGRKESPCSIACMRRRFRLAFYGIETQGNTR</sequence>
<keyword evidence="1" id="KW-0805">Transcription regulation</keyword>
<dbReference type="PANTHER" id="PTHR30055:SF234">
    <property type="entry name" value="HTH-TYPE TRANSCRIPTIONAL REGULATOR BETI"/>
    <property type="match status" value="1"/>
</dbReference>
<organism evidence="6 7">
    <name type="scientific">Spirochaeta africana (strain ATCC 700263 / DSM 8902 / Z-7692)</name>
    <dbReference type="NCBI Taxonomy" id="889378"/>
    <lineage>
        <taxon>Bacteria</taxon>
        <taxon>Pseudomonadati</taxon>
        <taxon>Spirochaetota</taxon>
        <taxon>Spirochaetia</taxon>
        <taxon>Spirochaetales</taxon>
        <taxon>Spirochaetaceae</taxon>
        <taxon>Spirochaeta</taxon>
    </lineage>
</organism>
<evidence type="ECO:0000256" key="2">
    <source>
        <dbReference type="ARBA" id="ARBA00023125"/>
    </source>
</evidence>
<dbReference type="KEGG" id="sfc:Spiaf_2839"/>
<name>H9UMX0_SPIAZ</name>
<dbReference type="PROSITE" id="PS50977">
    <property type="entry name" value="HTH_TETR_2"/>
    <property type="match status" value="2"/>
</dbReference>
<dbReference type="PATRIC" id="fig|889378.3.peg.2813"/>
<dbReference type="InterPro" id="IPR001647">
    <property type="entry name" value="HTH_TetR"/>
</dbReference>
<keyword evidence="3" id="KW-0804">Transcription</keyword>
<dbReference type="PANTHER" id="PTHR30055">
    <property type="entry name" value="HTH-TYPE TRANSCRIPTIONAL REGULATOR RUTR"/>
    <property type="match status" value="1"/>
</dbReference>
<feature type="DNA-binding region" description="H-T-H motif" evidence="4">
    <location>
        <begin position="33"/>
        <end position="52"/>
    </location>
</feature>
<dbReference type="STRING" id="889378.Spiaf_2839"/>
<evidence type="ECO:0000259" key="5">
    <source>
        <dbReference type="PROSITE" id="PS50977"/>
    </source>
</evidence>
<dbReference type="Pfam" id="PF00440">
    <property type="entry name" value="TetR_N"/>
    <property type="match status" value="2"/>
</dbReference>
<dbReference type="PRINTS" id="PR00455">
    <property type="entry name" value="HTHTETR"/>
</dbReference>
<evidence type="ECO:0000256" key="1">
    <source>
        <dbReference type="ARBA" id="ARBA00023015"/>
    </source>
</evidence>
<keyword evidence="7" id="KW-1185">Reference proteome</keyword>
<reference evidence="7" key="1">
    <citation type="journal article" date="2013" name="Stand. Genomic Sci.">
        <title>Complete genome sequence of the halophilic bacterium Spirochaeta africana type strain (Z-7692(T)) from the alkaline Lake Magadi in the East African Rift.</title>
        <authorList>
            <person name="Liolos K."/>
            <person name="Abt B."/>
            <person name="Scheuner C."/>
            <person name="Teshima H."/>
            <person name="Held B."/>
            <person name="Lapidus A."/>
            <person name="Nolan M."/>
            <person name="Lucas S."/>
            <person name="Deshpande S."/>
            <person name="Cheng J.F."/>
            <person name="Tapia R."/>
            <person name="Goodwin L.A."/>
            <person name="Pitluck S."/>
            <person name="Pagani I."/>
            <person name="Ivanova N."/>
            <person name="Mavromatis K."/>
            <person name="Mikhailova N."/>
            <person name="Huntemann M."/>
            <person name="Pati A."/>
            <person name="Chen A."/>
            <person name="Palaniappan K."/>
            <person name="Land M."/>
            <person name="Rohde M."/>
            <person name="Tindall B.J."/>
            <person name="Detter J.C."/>
            <person name="Goker M."/>
            <person name="Bristow J."/>
            <person name="Eisen J.A."/>
            <person name="Markowitz V."/>
            <person name="Hugenholtz P."/>
            <person name="Woyke T."/>
            <person name="Klenk H.P."/>
            <person name="Kyrpides N.C."/>
        </authorList>
    </citation>
    <scope>NUCLEOTIDE SEQUENCE</scope>
    <source>
        <strain evidence="7">ATCC 700263 / DSM 8902 / Z-7692</strain>
    </source>
</reference>
<dbReference type="InterPro" id="IPR009057">
    <property type="entry name" value="Homeodomain-like_sf"/>
</dbReference>
<feature type="DNA-binding region" description="H-T-H motif" evidence="4">
    <location>
        <begin position="242"/>
        <end position="261"/>
    </location>
</feature>
<dbReference type="GO" id="GO:0000976">
    <property type="term" value="F:transcription cis-regulatory region binding"/>
    <property type="evidence" value="ECO:0007669"/>
    <property type="project" value="TreeGrafter"/>
</dbReference>
<evidence type="ECO:0000256" key="4">
    <source>
        <dbReference type="PROSITE-ProRule" id="PRU00335"/>
    </source>
</evidence>
<proteinExistence type="predicted"/>
<gene>
    <name evidence="6" type="ordered locus">Spiaf_2839</name>
</gene>
<feature type="domain" description="HTH tetR-type" evidence="5">
    <location>
        <begin position="10"/>
        <end position="70"/>
    </location>
</feature>
<accession>H9UMX0</accession>
<protein>
    <submittedName>
        <fullName evidence="6">Transcriptional regulator</fullName>
    </submittedName>
</protein>
<evidence type="ECO:0000256" key="3">
    <source>
        <dbReference type="ARBA" id="ARBA00023163"/>
    </source>
</evidence>
<dbReference type="RefSeq" id="WP_014456845.1">
    <property type="nucleotide sequence ID" value="NC_017098.1"/>
</dbReference>
<dbReference type="eggNOG" id="COG1309">
    <property type="taxonomic scope" value="Bacteria"/>
</dbReference>
<dbReference type="InterPro" id="IPR050109">
    <property type="entry name" value="HTH-type_TetR-like_transc_reg"/>
</dbReference>
<dbReference type="GO" id="GO:0003700">
    <property type="term" value="F:DNA-binding transcription factor activity"/>
    <property type="evidence" value="ECO:0007669"/>
    <property type="project" value="TreeGrafter"/>
</dbReference>
<dbReference type="AlphaFoldDB" id="H9UMX0"/>